<feature type="compositionally biased region" description="Polar residues" evidence="5">
    <location>
        <begin position="170"/>
        <end position="186"/>
    </location>
</feature>
<protein>
    <recommendedName>
        <fullName evidence="8">Nucleolar protein 12</fullName>
    </recommendedName>
</protein>
<sequence length="250" mass="27779">MSSNLAFLTNSHKIIAAKKRAKKAQIKEVLFDDDARREFLTGFHKRKVQKKEAAKQKAIEREKQEHLEARREKRRMLAERAAQNAAEVEKAYGGATEEQSASGDQWSGLSAGTSADKGEERQQKEEYEYEEEVATVTVVEDFDPDALIHGSSGPDKRAEANAQDHPGRPSHTNSGGRQNTSSATSKQKNKAAVGRTKMATKTATKAKDIKYLTNAARKSDRIKQNRRKVEKAERAGGKTSRKSGGGRRKR</sequence>
<comment type="subcellular location">
    <subcellularLocation>
        <location evidence="1">Nucleus</location>
        <location evidence="1">Nucleolus</location>
    </subcellularLocation>
</comment>
<name>A0A165DCQ9_9APHY</name>
<dbReference type="EMBL" id="KV427635">
    <property type="protein sequence ID" value="KZT04575.1"/>
    <property type="molecule type" value="Genomic_DNA"/>
</dbReference>
<dbReference type="OrthoDB" id="551633at2759"/>
<evidence type="ECO:0000256" key="3">
    <source>
        <dbReference type="ARBA" id="ARBA00023054"/>
    </source>
</evidence>
<dbReference type="Proteomes" id="UP000076871">
    <property type="component" value="Unassembled WGS sequence"/>
</dbReference>
<evidence type="ECO:0000256" key="5">
    <source>
        <dbReference type="SAM" id="MobiDB-lite"/>
    </source>
</evidence>
<dbReference type="Pfam" id="PF09805">
    <property type="entry name" value="Nop25"/>
    <property type="match status" value="1"/>
</dbReference>
<evidence type="ECO:0000256" key="2">
    <source>
        <dbReference type="ARBA" id="ARBA00007175"/>
    </source>
</evidence>
<comment type="similarity">
    <text evidence="2">Belongs to the RRP17 family.</text>
</comment>
<keyword evidence="7" id="KW-1185">Reference proteome</keyword>
<evidence type="ECO:0000313" key="7">
    <source>
        <dbReference type="Proteomes" id="UP000076871"/>
    </source>
</evidence>
<reference evidence="6 7" key="1">
    <citation type="journal article" date="2016" name="Mol. Biol. Evol.">
        <title>Comparative Genomics of Early-Diverging Mushroom-Forming Fungi Provides Insights into the Origins of Lignocellulose Decay Capabilities.</title>
        <authorList>
            <person name="Nagy L.G."/>
            <person name="Riley R."/>
            <person name="Tritt A."/>
            <person name="Adam C."/>
            <person name="Daum C."/>
            <person name="Floudas D."/>
            <person name="Sun H."/>
            <person name="Yadav J.S."/>
            <person name="Pangilinan J."/>
            <person name="Larsson K.H."/>
            <person name="Matsuura K."/>
            <person name="Barry K."/>
            <person name="Labutti K."/>
            <person name="Kuo R."/>
            <person name="Ohm R.A."/>
            <person name="Bhattacharya S.S."/>
            <person name="Shirouzu T."/>
            <person name="Yoshinaga Y."/>
            <person name="Martin F.M."/>
            <person name="Grigoriev I.V."/>
            <person name="Hibbett D.S."/>
        </authorList>
    </citation>
    <scope>NUCLEOTIDE SEQUENCE [LARGE SCALE GENOMIC DNA]</scope>
    <source>
        <strain evidence="6 7">93-53</strain>
    </source>
</reference>
<dbReference type="PANTHER" id="PTHR14577">
    <property type="entry name" value="NUCLEOLAR PROTEIN 12"/>
    <property type="match status" value="1"/>
</dbReference>
<dbReference type="GO" id="GO:0005730">
    <property type="term" value="C:nucleolus"/>
    <property type="evidence" value="ECO:0007669"/>
    <property type="project" value="UniProtKB-SubCell"/>
</dbReference>
<dbReference type="PANTHER" id="PTHR14577:SF0">
    <property type="entry name" value="NUCLEOLAR PROTEIN 12"/>
    <property type="match status" value="1"/>
</dbReference>
<proteinExistence type="inferred from homology"/>
<dbReference type="InParanoid" id="A0A165DCQ9"/>
<dbReference type="InterPro" id="IPR019186">
    <property type="entry name" value="Nucleolar_protein_12"/>
</dbReference>
<feature type="compositionally biased region" description="Basic residues" evidence="5">
    <location>
        <begin position="239"/>
        <end position="250"/>
    </location>
</feature>
<organism evidence="6 7">
    <name type="scientific">Laetiporus sulphureus 93-53</name>
    <dbReference type="NCBI Taxonomy" id="1314785"/>
    <lineage>
        <taxon>Eukaryota</taxon>
        <taxon>Fungi</taxon>
        <taxon>Dikarya</taxon>
        <taxon>Basidiomycota</taxon>
        <taxon>Agaricomycotina</taxon>
        <taxon>Agaricomycetes</taxon>
        <taxon>Polyporales</taxon>
        <taxon>Laetiporus</taxon>
    </lineage>
</organism>
<feature type="compositionally biased region" description="Polar residues" evidence="5">
    <location>
        <begin position="97"/>
        <end position="113"/>
    </location>
</feature>
<dbReference type="RefSeq" id="XP_040762315.1">
    <property type="nucleotide sequence ID" value="XM_040909281.1"/>
</dbReference>
<gene>
    <name evidence="6" type="ORF">LAESUDRAFT_727736</name>
</gene>
<evidence type="ECO:0000313" key="6">
    <source>
        <dbReference type="EMBL" id="KZT04575.1"/>
    </source>
</evidence>
<evidence type="ECO:0000256" key="4">
    <source>
        <dbReference type="ARBA" id="ARBA00023242"/>
    </source>
</evidence>
<feature type="compositionally biased region" description="Basic and acidic residues" evidence="5">
    <location>
        <begin position="116"/>
        <end position="126"/>
    </location>
</feature>
<dbReference type="STRING" id="1314785.A0A165DCQ9"/>
<dbReference type="GeneID" id="63826310"/>
<evidence type="ECO:0000256" key="1">
    <source>
        <dbReference type="ARBA" id="ARBA00004604"/>
    </source>
</evidence>
<accession>A0A165DCQ9</accession>
<keyword evidence="3" id="KW-0175">Coiled coil</keyword>
<keyword evidence="4" id="KW-0539">Nucleus</keyword>
<dbReference type="AlphaFoldDB" id="A0A165DCQ9"/>
<feature type="region of interest" description="Disordered" evidence="5">
    <location>
        <begin position="50"/>
        <end position="250"/>
    </location>
</feature>
<dbReference type="GO" id="GO:0019843">
    <property type="term" value="F:rRNA binding"/>
    <property type="evidence" value="ECO:0007669"/>
    <property type="project" value="TreeGrafter"/>
</dbReference>
<feature type="compositionally biased region" description="Basic and acidic residues" evidence="5">
    <location>
        <begin position="50"/>
        <end position="78"/>
    </location>
</feature>
<evidence type="ECO:0008006" key="8">
    <source>
        <dbReference type="Google" id="ProtNLM"/>
    </source>
</evidence>